<name>A0A0C2JQN8_THEKT</name>
<dbReference type="AlphaFoldDB" id="A0A0C2JQN8"/>
<proteinExistence type="predicted"/>
<dbReference type="Proteomes" id="UP000031668">
    <property type="component" value="Unassembled WGS sequence"/>
</dbReference>
<feature type="region of interest" description="Disordered" evidence="1">
    <location>
        <begin position="373"/>
        <end position="393"/>
    </location>
</feature>
<gene>
    <name evidence="2" type="ORF">RF11_01590</name>
</gene>
<evidence type="ECO:0000313" key="2">
    <source>
        <dbReference type="EMBL" id="KII71693.1"/>
    </source>
</evidence>
<comment type="caution">
    <text evidence="2">The sequence shown here is derived from an EMBL/GenBank/DDBJ whole genome shotgun (WGS) entry which is preliminary data.</text>
</comment>
<feature type="compositionally biased region" description="Polar residues" evidence="1">
    <location>
        <begin position="375"/>
        <end position="393"/>
    </location>
</feature>
<reference evidence="2 3" key="1">
    <citation type="journal article" date="2014" name="Genome Biol. Evol.">
        <title>The genome of the myxosporean Thelohanellus kitauei shows adaptations to nutrient acquisition within its fish host.</title>
        <authorList>
            <person name="Yang Y."/>
            <person name="Xiong J."/>
            <person name="Zhou Z."/>
            <person name="Huo F."/>
            <person name="Miao W."/>
            <person name="Ran C."/>
            <person name="Liu Y."/>
            <person name="Zhang J."/>
            <person name="Feng J."/>
            <person name="Wang M."/>
            <person name="Wang M."/>
            <person name="Wang L."/>
            <person name="Yao B."/>
        </authorList>
    </citation>
    <scope>NUCLEOTIDE SEQUENCE [LARGE SCALE GENOMIC DNA]</scope>
    <source>
        <strain evidence="2">Wuqing</strain>
    </source>
</reference>
<evidence type="ECO:0000313" key="3">
    <source>
        <dbReference type="Proteomes" id="UP000031668"/>
    </source>
</evidence>
<dbReference type="EMBL" id="JWZT01001661">
    <property type="protein sequence ID" value="KII71693.1"/>
    <property type="molecule type" value="Genomic_DNA"/>
</dbReference>
<sequence length="393" mass="45878">MAMILIIFIVITVLFLFYLYTYDSPSYYIRHERKFDLKEGKSIWYEVAGVPNKKFKMIYVPYINFPPEKLSMEIGYRLYPQSFNREHNTNAKMKYIVTRSTVASQVNEFEVIMPTKEGYTSMFYAIFTYNDFMVDYFFLDSDDLGKCGLYGLVGRGFLSIESKNQKKLVKPVGHETLSIPKLSSLPEGKVYILTFMNYLSKASTYIMPLKGRCLKLPKMAYIEFHLMNIMEYTDDIVYIMDLVEIEIGTKPSQRSSFFITRDYKIDIRIFDIDRKRIGRAIYSLSHHKAKFDDTYLPGSSFMFCGIDLKEINITTNPFGYFDRKFLGLVKGTSIPVLWRVAYKMVLGLKTNLIDLKNWSESCFGSRSKEEEQIGYENQNDSSDNEMFNGQIVN</sequence>
<accession>A0A0C2JQN8</accession>
<evidence type="ECO:0000256" key="1">
    <source>
        <dbReference type="SAM" id="MobiDB-lite"/>
    </source>
</evidence>
<organism evidence="2 3">
    <name type="scientific">Thelohanellus kitauei</name>
    <name type="common">Myxosporean</name>
    <dbReference type="NCBI Taxonomy" id="669202"/>
    <lineage>
        <taxon>Eukaryota</taxon>
        <taxon>Metazoa</taxon>
        <taxon>Cnidaria</taxon>
        <taxon>Myxozoa</taxon>
        <taxon>Myxosporea</taxon>
        <taxon>Bivalvulida</taxon>
        <taxon>Platysporina</taxon>
        <taxon>Myxobolidae</taxon>
        <taxon>Thelohanellus</taxon>
    </lineage>
</organism>
<protein>
    <submittedName>
        <fullName evidence="2">Uncharacterized protein</fullName>
    </submittedName>
</protein>
<keyword evidence="3" id="KW-1185">Reference proteome</keyword>